<dbReference type="Gene3D" id="3.10.20.590">
    <property type="match status" value="1"/>
</dbReference>
<evidence type="ECO:0000313" key="15">
    <source>
        <dbReference type="EMBL" id="GJM55339.1"/>
    </source>
</evidence>
<dbReference type="GO" id="GO:0004823">
    <property type="term" value="F:leucine-tRNA ligase activity"/>
    <property type="evidence" value="ECO:0007669"/>
    <property type="project" value="UniProtKB-UniRule"/>
</dbReference>
<dbReference type="GO" id="GO:0002161">
    <property type="term" value="F:aminoacyl-tRNA deacylase activity"/>
    <property type="evidence" value="ECO:0007669"/>
    <property type="project" value="InterPro"/>
</dbReference>
<evidence type="ECO:0000256" key="3">
    <source>
        <dbReference type="ARBA" id="ARBA00022598"/>
    </source>
</evidence>
<evidence type="ECO:0000256" key="6">
    <source>
        <dbReference type="ARBA" id="ARBA00022917"/>
    </source>
</evidence>
<gene>
    <name evidence="9 15" type="primary">leuS</name>
    <name evidence="15" type="ORF">ATOP_09940</name>
</gene>
<keyword evidence="3 9" id="KW-0436">Ligase</keyword>
<dbReference type="PANTHER" id="PTHR43740">
    <property type="entry name" value="LEUCYL-TRNA SYNTHETASE"/>
    <property type="match status" value="1"/>
</dbReference>
<dbReference type="GO" id="GO:0005829">
    <property type="term" value="C:cytosol"/>
    <property type="evidence" value="ECO:0007669"/>
    <property type="project" value="TreeGrafter"/>
</dbReference>
<name>A0AAV5B1M4_9ACTN</name>
<evidence type="ECO:0000256" key="5">
    <source>
        <dbReference type="ARBA" id="ARBA00022840"/>
    </source>
</evidence>
<dbReference type="Pfam" id="PF13603">
    <property type="entry name" value="tRNA-synt_1_2"/>
    <property type="match status" value="1"/>
</dbReference>
<evidence type="ECO:0000256" key="10">
    <source>
        <dbReference type="RuleBase" id="RU363035"/>
    </source>
</evidence>
<evidence type="ECO:0000256" key="2">
    <source>
        <dbReference type="ARBA" id="ARBA00022490"/>
    </source>
</evidence>
<evidence type="ECO:0000259" key="13">
    <source>
        <dbReference type="Pfam" id="PF09334"/>
    </source>
</evidence>
<evidence type="ECO:0000256" key="7">
    <source>
        <dbReference type="ARBA" id="ARBA00023146"/>
    </source>
</evidence>
<dbReference type="EC" id="6.1.1.4" evidence="9"/>
<dbReference type="FunFam" id="1.10.730.10:FF:000002">
    <property type="entry name" value="Leucine--tRNA ligase"/>
    <property type="match status" value="1"/>
</dbReference>
<evidence type="ECO:0000313" key="16">
    <source>
        <dbReference type="Proteomes" id="UP001055025"/>
    </source>
</evidence>
<dbReference type="CDD" id="cd00812">
    <property type="entry name" value="LeuRS_core"/>
    <property type="match status" value="1"/>
</dbReference>
<comment type="catalytic activity">
    <reaction evidence="8 9">
        <text>tRNA(Leu) + L-leucine + ATP = L-leucyl-tRNA(Leu) + AMP + diphosphate</text>
        <dbReference type="Rhea" id="RHEA:11688"/>
        <dbReference type="Rhea" id="RHEA-COMP:9613"/>
        <dbReference type="Rhea" id="RHEA-COMP:9622"/>
        <dbReference type="ChEBI" id="CHEBI:30616"/>
        <dbReference type="ChEBI" id="CHEBI:33019"/>
        <dbReference type="ChEBI" id="CHEBI:57427"/>
        <dbReference type="ChEBI" id="CHEBI:78442"/>
        <dbReference type="ChEBI" id="CHEBI:78494"/>
        <dbReference type="ChEBI" id="CHEBI:456215"/>
        <dbReference type="EC" id="6.1.1.4"/>
    </reaction>
</comment>
<evidence type="ECO:0000259" key="12">
    <source>
        <dbReference type="Pfam" id="PF08264"/>
    </source>
</evidence>
<protein>
    <recommendedName>
        <fullName evidence="9">Leucine--tRNA ligase</fullName>
        <ecNumber evidence="9">6.1.1.4</ecNumber>
    </recommendedName>
    <alternativeName>
        <fullName evidence="9">Leucyl-tRNA synthetase</fullName>
        <shortName evidence="9">LeuRS</shortName>
    </alternativeName>
</protein>
<dbReference type="Pfam" id="PF00133">
    <property type="entry name" value="tRNA-synt_1"/>
    <property type="match status" value="1"/>
</dbReference>
<dbReference type="Gene3D" id="1.10.730.10">
    <property type="entry name" value="Isoleucyl-tRNA Synthetase, Domain 1"/>
    <property type="match status" value="1"/>
</dbReference>
<evidence type="ECO:0000256" key="4">
    <source>
        <dbReference type="ARBA" id="ARBA00022741"/>
    </source>
</evidence>
<evidence type="ECO:0000259" key="11">
    <source>
        <dbReference type="Pfam" id="PF00133"/>
    </source>
</evidence>
<feature type="domain" description="Methionyl/Valyl/Leucyl/Isoleucyl-tRNA synthetase anticodon-binding" evidence="12">
    <location>
        <begin position="690"/>
        <end position="817"/>
    </location>
</feature>
<dbReference type="FunFam" id="3.40.50.620:FF:000056">
    <property type="entry name" value="Leucine--tRNA ligase"/>
    <property type="match status" value="1"/>
</dbReference>
<dbReference type="InterPro" id="IPR025709">
    <property type="entry name" value="Leu_tRNA-synth_edit"/>
</dbReference>
<dbReference type="InterPro" id="IPR013155">
    <property type="entry name" value="M/V/L/I-tRNA-synth_anticd-bd"/>
</dbReference>
<keyword evidence="7 9" id="KW-0030">Aminoacyl-tRNA synthetase</keyword>
<keyword evidence="4 9" id="KW-0547">Nucleotide-binding</keyword>
<dbReference type="InterPro" id="IPR002302">
    <property type="entry name" value="Leu-tRNA-ligase"/>
</dbReference>
<dbReference type="PRINTS" id="PR00985">
    <property type="entry name" value="TRNASYNTHLEU"/>
</dbReference>
<comment type="similarity">
    <text evidence="1 9 10">Belongs to the class-I aminoacyl-tRNA synthetase family.</text>
</comment>
<feature type="domain" description="Leucyl-tRNA synthetase editing" evidence="14">
    <location>
        <begin position="229"/>
        <end position="427"/>
    </location>
</feature>
<comment type="subcellular location">
    <subcellularLocation>
        <location evidence="9">Cytoplasm</location>
    </subcellularLocation>
</comment>
<reference evidence="15" key="1">
    <citation type="journal article" date="2022" name="Int. J. Syst. Evol. Microbiol.">
        <title>Granulimonas faecalis gen. nov., sp. nov., and Leptogranulimonas caecicola gen. nov., sp. nov., novel lactate-producing Atopobiaceae bacteria isolated from mouse intestines, and an emended description of the family Atopobiaceae.</title>
        <authorList>
            <person name="Morinaga K."/>
            <person name="Kusada H."/>
            <person name="Sakamoto S."/>
            <person name="Murakami T."/>
            <person name="Toyoda A."/>
            <person name="Mori H."/>
            <person name="Meng X.Y."/>
            <person name="Takashino M."/>
            <person name="Murotomi K."/>
            <person name="Tamaki H."/>
        </authorList>
    </citation>
    <scope>NUCLEOTIDE SEQUENCE</scope>
    <source>
        <strain evidence="15">OPF53</strain>
    </source>
</reference>
<dbReference type="Pfam" id="PF08264">
    <property type="entry name" value="Anticodon_1"/>
    <property type="match status" value="1"/>
</dbReference>
<dbReference type="GO" id="GO:0006429">
    <property type="term" value="P:leucyl-tRNA aminoacylation"/>
    <property type="evidence" value="ECO:0007669"/>
    <property type="project" value="UniProtKB-UniRule"/>
</dbReference>
<proteinExistence type="inferred from homology"/>
<dbReference type="Gene3D" id="3.40.50.620">
    <property type="entry name" value="HUPs"/>
    <property type="match status" value="2"/>
</dbReference>
<dbReference type="GO" id="GO:0005524">
    <property type="term" value="F:ATP binding"/>
    <property type="evidence" value="ECO:0007669"/>
    <property type="project" value="UniProtKB-UniRule"/>
</dbReference>
<dbReference type="Proteomes" id="UP001055025">
    <property type="component" value="Unassembled WGS sequence"/>
</dbReference>
<keyword evidence="6 9" id="KW-0648">Protein biosynthesis</keyword>
<keyword evidence="16" id="KW-1185">Reference proteome</keyword>
<dbReference type="AlphaFoldDB" id="A0AAV5B1M4"/>
<evidence type="ECO:0000256" key="9">
    <source>
        <dbReference type="HAMAP-Rule" id="MF_00049"/>
    </source>
</evidence>
<evidence type="ECO:0000256" key="8">
    <source>
        <dbReference type="ARBA" id="ARBA00047469"/>
    </source>
</evidence>
<dbReference type="Pfam" id="PF09334">
    <property type="entry name" value="tRNA-synt_1g"/>
    <property type="match status" value="1"/>
</dbReference>
<dbReference type="PANTHER" id="PTHR43740:SF2">
    <property type="entry name" value="LEUCINE--TRNA LIGASE, MITOCHONDRIAL"/>
    <property type="match status" value="1"/>
</dbReference>
<dbReference type="InterPro" id="IPR015413">
    <property type="entry name" value="Methionyl/Leucyl_tRNA_Synth"/>
</dbReference>
<dbReference type="HAMAP" id="MF_00049_B">
    <property type="entry name" value="Leu_tRNA_synth_B"/>
    <property type="match status" value="1"/>
</dbReference>
<evidence type="ECO:0000256" key="1">
    <source>
        <dbReference type="ARBA" id="ARBA00005594"/>
    </source>
</evidence>
<feature type="short sequence motif" description="'HIGH' region" evidence="9">
    <location>
        <begin position="50"/>
        <end position="60"/>
    </location>
</feature>
<comment type="caution">
    <text evidence="15">The sequence shown here is derived from an EMBL/GenBank/DDBJ whole genome shotgun (WGS) entry which is preliminary data.</text>
</comment>
<dbReference type="PROSITE" id="PS00178">
    <property type="entry name" value="AA_TRNA_LIGASE_I"/>
    <property type="match status" value="1"/>
</dbReference>
<dbReference type="InterPro" id="IPR002300">
    <property type="entry name" value="aa-tRNA-synth_Ia"/>
</dbReference>
<keyword evidence="5 9" id="KW-0067">ATP-binding</keyword>
<dbReference type="RefSeq" id="WP_265590779.1">
    <property type="nucleotide sequence ID" value="NZ_BQKC01000001.1"/>
</dbReference>
<dbReference type="SUPFAM" id="SSF50677">
    <property type="entry name" value="ValRS/IleRS/LeuRS editing domain"/>
    <property type="match status" value="1"/>
</dbReference>
<feature type="domain" description="Aminoacyl-tRNA synthetase class Ia" evidence="11">
    <location>
        <begin position="450"/>
        <end position="648"/>
    </location>
</feature>
<dbReference type="InterPro" id="IPR009080">
    <property type="entry name" value="tRNAsynth_Ia_anticodon-bd"/>
</dbReference>
<organism evidence="15 16">
    <name type="scientific">Granulimonas faecalis</name>
    <dbReference type="NCBI Taxonomy" id="2894155"/>
    <lineage>
        <taxon>Bacteria</taxon>
        <taxon>Bacillati</taxon>
        <taxon>Actinomycetota</taxon>
        <taxon>Coriobacteriia</taxon>
        <taxon>Coriobacteriales</taxon>
        <taxon>Kribbibacteriaceae</taxon>
        <taxon>Granulimonas</taxon>
    </lineage>
</organism>
<dbReference type="FunFam" id="3.40.50.620:FF:000003">
    <property type="entry name" value="Leucine--tRNA ligase"/>
    <property type="match status" value="1"/>
</dbReference>
<accession>A0AAV5B1M4</accession>
<comment type="caution">
    <text evidence="9">Lacks conserved residue(s) required for the propagation of feature annotation.</text>
</comment>
<dbReference type="Gene3D" id="3.90.740.10">
    <property type="entry name" value="Valyl/Leucyl/Isoleucyl-tRNA synthetase, editing domain"/>
    <property type="match status" value="1"/>
</dbReference>
<feature type="binding site" evidence="9">
    <location>
        <position position="612"/>
    </location>
    <ligand>
        <name>ATP</name>
        <dbReference type="ChEBI" id="CHEBI:30616"/>
    </ligand>
</feature>
<dbReference type="InterPro" id="IPR009008">
    <property type="entry name" value="Val/Leu/Ile-tRNA-synth_edit"/>
</dbReference>
<dbReference type="InterPro" id="IPR014729">
    <property type="entry name" value="Rossmann-like_a/b/a_fold"/>
</dbReference>
<dbReference type="CDD" id="cd07958">
    <property type="entry name" value="Anticodon_Ia_Leu_BEm"/>
    <property type="match status" value="1"/>
</dbReference>
<keyword evidence="2 9" id="KW-0963">Cytoplasm</keyword>
<dbReference type="SUPFAM" id="SSF47323">
    <property type="entry name" value="Anticodon-binding domain of a subclass of class I aminoacyl-tRNA synthetases"/>
    <property type="match status" value="1"/>
</dbReference>
<feature type="domain" description="Methionyl/Leucyl tRNA synthetase" evidence="13">
    <location>
        <begin position="48"/>
        <end position="188"/>
    </location>
</feature>
<dbReference type="NCBIfam" id="TIGR00396">
    <property type="entry name" value="leuS_bact"/>
    <property type="match status" value="1"/>
</dbReference>
<dbReference type="EMBL" id="BQKC01000001">
    <property type="protein sequence ID" value="GJM55339.1"/>
    <property type="molecule type" value="Genomic_DNA"/>
</dbReference>
<evidence type="ECO:0000259" key="14">
    <source>
        <dbReference type="Pfam" id="PF13603"/>
    </source>
</evidence>
<dbReference type="SUPFAM" id="SSF52374">
    <property type="entry name" value="Nucleotidylyl transferase"/>
    <property type="match status" value="1"/>
</dbReference>
<dbReference type="InterPro" id="IPR001412">
    <property type="entry name" value="aa-tRNA-synth_I_CS"/>
</dbReference>
<sequence length="852" mass="95354">MGDHSEHEGRVPVYDAGAIEEKWQRVWEERGLFRAADDGRPKKYVLEMFPYPSGDLHMGHARNYTIGDAMARQAHMQGFDVLHPIGFDAFGLPAENAAIKHRTQPAKWTYGNIDQAVATMRRMGFSYDYDRMVRTCDPSYYRWGQYLFLKMWEKGLVDRRTSPVNWCPTCNTVLANEQVTEGRCWRCGTVPERRELTQWYLKITDYAEELLDDIDRLDRWPERVRQMQRNWIGKSEGAEIDFALADASGEPTDLKITVFTTRPDTLFGASFFLLAPEYPLVHELVDGTEYEGAVQEVIDIAEATSAVDRQSSEVEKHGAFTGRYMVNPVNGRLLPIWVADYVITDYGTGAVMGVPCGDERDFQFARKYGLPVPPIILQEDDPLFDGLSGQEDLVVTDVPWDHAMDAEGVMVQSGPITGMRGGKRSEAAKAVVDLLAGRGLAREAVNFRLRDWLISRQRYWGNPIPAVHCEHCGIVPVPEDQLPVTLPEGLDLAAGETLAECPEFYETTCPVCGAPARRETDTMDTFTDSSWYYLRYCDPHNDHEPVGRAAADRWMPVDNYIGGIEHAILHLLYSRFWTKVMRDLGMVSCDEPFTDLLCQGMVKDENGEVMSKSKGNVVAPASVIEPYGADTMRLAILFIAPPEKDFDWDPQAVAGCNRFLKRAWKSVWEASCSATPGAEPSMDALDDEGRKLLRAVHRLGIKCTDDYGRRQYNTAISALMELVNAGNAYLAATASGERDGALMARYAHDLVAMLSPVCPHWADELASEALGMEGSMYDEPWPTFDADLTREDTVEIVVQVLGKIRARIQVAPDAPREELERAALEAVAPQLEGKDVVKVVVVPGKLVNVVAR</sequence>